<keyword evidence="4" id="KW-1185">Reference proteome</keyword>
<keyword evidence="2" id="KW-0812">Transmembrane</keyword>
<dbReference type="PROSITE" id="PS51257">
    <property type="entry name" value="PROKAR_LIPOPROTEIN"/>
    <property type="match status" value="1"/>
</dbReference>
<evidence type="ECO:0000256" key="2">
    <source>
        <dbReference type="SAM" id="Phobius"/>
    </source>
</evidence>
<dbReference type="PROSITE" id="PS50005">
    <property type="entry name" value="TPR"/>
    <property type="match status" value="1"/>
</dbReference>
<protein>
    <submittedName>
        <fullName evidence="3">Tetratricopeptide repeat protein</fullName>
    </submittedName>
</protein>
<sequence length="430" mass="49514">MSDYKIFSVFMALAFLFISCVDKKIEETFASVESIMWVKPDSALMIIESIDTLKLKGKTQKAKYSLLYSMALDRNQVVVTNPRIITPAVQYYECHGNLDDRLKSLCYLGRIQNAMGRYDEAIVTFSKALEHSDKVKDRRMVGFVCSDIALTYAKTYNYSECNACYDKAITCFEESGDENFAQMMELNKAKTYVNMMNYAAADSLFSKIISDDKFPLNYKVSAMKSYGKMLTFGQYADEKKALEIFEKAIKLSGNKNTLSLNQNCAYAYLLEMFGRKEDSRTIMSYLRENGYGESAEFNYCMARICRLNKDNGRAFDYLVRSTQDYDARVLEMQVQSSSIAQKDYYLEQSHEKEKAMIFHRFWTICYVAVSIIIILSVGVFFYGRARRAEDERKRILILKEAADVRLDETDKSITQIKAEYDIIILLSAKS</sequence>
<evidence type="ECO:0000256" key="1">
    <source>
        <dbReference type="PROSITE-ProRule" id="PRU00339"/>
    </source>
</evidence>
<dbReference type="SMART" id="SM00028">
    <property type="entry name" value="TPR"/>
    <property type="match status" value="3"/>
</dbReference>
<evidence type="ECO:0000313" key="3">
    <source>
        <dbReference type="EMBL" id="MDO4842187.1"/>
    </source>
</evidence>
<gene>
    <name evidence="3" type="ORF">Q3982_05870</name>
</gene>
<proteinExistence type="predicted"/>
<organism evidence="3 4">
    <name type="scientific">Phoenicibacter congonensis</name>
    <dbReference type="NCBI Taxonomy" id="1944646"/>
    <lineage>
        <taxon>Bacteria</taxon>
        <taxon>Bacillati</taxon>
        <taxon>Actinomycetota</taxon>
        <taxon>Coriobacteriia</taxon>
        <taxon>Eggerthellales</taxon>
        <taxon>Eggerthellaceae</taxon>
        <taxon>Phoenicibacter</taxon>
    </lineage>
</organism>
<evidence type="ECO:0000313" key="4">
    <source>
        <dbReference type="Proteomes" id="UP001168575"/>
    </source>
</evidence>
<dbReference type="Proteomes" id="UP001168575">
    <property type="component" value="Unassembled WGS sequence"/>
</dbReference>
<dbReference type="Gene3D" id="1.25.40.10">
    <property type="entry name" value="Tetratricopeptide repeat domain"/>
    <property type="match status" value="1"/>
</dbReference>
<dbReference type="SUPFAM" id="SSF48452">
    <property type="entry name" value="TPR-like"/>
    <property type="match status" value="1"/>
</dbReference>
<reference evidence="3" key="1">
    <citation type="submission" date="2023-07" db="EMBL/GenBank/DDBJ databases">
        <title>Between Cages and Wild: Unraveling the Impact of Captivity on Animal Microbiomes and Antimicrobial Resistance.</title>
        <authorList>
            <person name="Schmartz G.P."/>
            <person name="Rehner J."/>
            <person name="Schuff M.J."/>
            <person name="Becker S.L."/>
            <person name="Kravczyk M."/>
            <person name="Gurevich A."/>
            <person name="Francke R."/>
            <person name="Mueller R."/>
            <person name="Keller V."/>
            <person name="Keller A."/>
        </authorList>
    </citation>
    <scope>NUCLEOTIDE SEQUENCE</scope>
    <source>
        <strain evidence="3">S12M_St_49</strain>
    </source>
</reference>
<keyword evidence="1" id="KW-0802">TPR repeat</keyword>
<comment type="caution">
    <text evidence="3">The sequence shown here is derived from an EMBL/GenBank/DDBJ whole genome shotgun (WGS) entry which is preliminary data.</text>
</comment>
<dbReference type="AlphaFoldDB" id="A0AA43UB82"/>
<dbReference type="InterPro" id="IPR011990">
    <property type="entry name" value="TPR-like_helical_dom_sf"/>
</dbReference>
<name>A0AA43UB82_9ACTN</name>
<keyword evidence="2" id="KW-0472">Membrane</keyword>
<feature type="transmembrane region" description="Helical" evidence="2">
    <location>
        <begin position="361"/>
        <end position="383"/>
    </location>
</feature>
<keyword evidence="2" id="KW-1133">Transmembrane helix</keyword>
<dbReference type="InterPro" id="IPR019734">
    <property type="entry name" value="TPR_rpt"/>
</dbReference>
<accession>A0AA43UB82</accession>
<feature type="repeat" description="TPR" evidence="1">
    <location>
        <begin position="102"/>
        <end position="135"/>
    </location>
</feature>
<dbReference type="Pfam" id="PF13181">
    <property type="entry name" value="TPR_8"/>
    <property type="match status" value="1"/>
</dbReference>
<dbReference type="EMBL" id="JAUMVS010000110">
    <property type="protein sequence ID" value="MDO4842187.1"/>
    <property type="molecule type" value="Genomic_DNA"/>
</dbReference>